<name>A0A1H2E8Y5_9PSED</name>
<evidence type="ECO:0000256" key="3">
    <source>
        <dbReference type="ARBA" id="ARBA00012528"/>
    </source>
</evidence>
<feature type="transmembrane region" description="Helical" evidence="5">
    <location>
        <begin position="88"/>
        <end position="108"/>
    </location>
</feature>
<dbReference type="NCBIfam" id="TIGR00254">
    <property type="entry name" value="GGDEF"/>
    <property type="match status" value="1"/>
</dbReference>
<dbReference type="InterPro" id="IPR043128">
    <property type="entry name" value="Rev_trsase/Diguanyl_cyclase"/>
</dbReference>
<dbReference type="PANTHER" id="PTHR45138:SF9">
    <property type="entry name" value="DIGUANYLATE CYCLASE DGCM-RELATED"/>
    <property type="match status" value="1"/>
</dbReference>
<comment type="cofactor">
    <cofactor evidence="1">
        <name>Mg(2+)</name>
        <dbReference type="ChEBI" id="CHEBI:18420"/>
    </cofactor>
</comment>
<gene>
    <name evidence="7" type="ORF">SAMN05216296_0517</name>
</gene>
<evidence type="ECO:0000259" key="6">
    <source>
        <dbReference type="PROSITE" id="PS50887"/>
    </source>
</evidence>
<reference evidence="8" key="1">
    <citation type="submission" date="2016-10" db="EMBL/GenBank/DDBJ databases">
        <authorList>
            <person name="Varghese N."/>
            <person name="Submissions S."/>
        </authorList>
    </citation>
    <scope>NUCLEOTIDE SEQUENCE [LARGE SCALE GENOMIC DNA]</scope>
    <source>
        <strain evidence="8">DSM 17875</strain>
    </source>
</reference>
<keyword evidence="5" id="KW-0472">Membrane</keyword>
<sequence>MGGSFYLVAWLMIWLSMSDPQQIFGYGVLGSIFFAVMLISRWLHQLPADPDPPALQRWINQHWALIIITTGIWGLVNGLVLHQAIFQISHLVAIIGTIAFSTAFAFTFAMRLPRCVGVLFLLNLPGLLALARGTAEQQPAFICLAIYMVYLLLACRRSHIDYHNTLGNELLLLRQRNDLEELSRTDSLTQLGNRYQFNDLFQTMVATAQRQRSPLSLVLLDIDHFKRINDAYGHVAGDQCLQQFSELMRQVFRRDSDVPLRLGGEEFGVIMPGTTLDQAIQLAEQFRTTLAATQLRIEDQSVVITTSLGAGAYIPEVDRNGDGLYRRVDAALYQAKHDGRNCLRLAQTRG</sequence>
<feature type="transmembrane region" description="Helical" evidence="5">
    <location>
        <begin position="63"/>
        <end position="82"/>
    </location>
</feature>
<dbReference type="InterPro" id="IPR029787">
    <property type="entry name" value="Nucleotide_cyclase"/>
</dbReference>
<dbReference type="GO" id="GO:0005886">
    <property type="term" value="C:plasma membrane"/>
    <property type="evidence" value="ECO:0007669"/>
    <property type="project" value="UniProtKB-SubCell"/>
</dbReference>
<accession>A0A1H2E8Y5</accession>
<dbReference type="Proteomes" id="UP000243232">
    <property type="component" value="Chromosome I"/>
</dbReference>
<dbReference type="InterPro" id="IPR050469">
    <property type="entry name" value="Diguanylate_Cyclase"/>
</dbReference>
<protein>
    <recommendedName>
        <fullName evidence="3">diguanylate cyclase</fullName>
        <ecNumber evidence="3">2.7.7.65</ecNumber>
    </recommendedName>
</protein>
<evidence type="ECO:0000256" key="4">
    <source>
        <dbReference type="ARBA" id="ARBA00034247"/>
    </source>
</evidence>
<dbReference type="SUPFAM" id="SSF55073">
    <property type="entry name" value="Nucleotide cyclase"/>
    <property type="match status" value="1"/>
</dbReference>
<evidence type="ECO:0000256" key="1">
    <source>
        <dbReference type="ARBA" id="ARBA00001946"/>
    </source>
</evidence>
<feature type="transmembrane region" description="Helical" evidence="5">
    <location>
        <begin position="23"/>
        <end position="43"/>
    </location>
</feature>
<dbReference type="PANTHER" id="PTHR45138">
    <property type="entry name" value="REGULATORY COMPONENTS OF SENSORY TRANSDUCTION SYSTEM"/>
    <property type="match status" value="1"/>
</dbReference>
<dbReference type="Pfam" id="PF00990">
    <property type="entry name" value="GGDEF"/>
    <property type="match status" value="1"/>
</dbReference>
<dbReference type="CDD" id="cd01949">
    <property type="entry name" value="GGDEF"/>
    <property type="match status" value="1"/>
</dbReference>
<dbReference type="STRING" id="364197.SAMN05216296_0517"/>
<proteinExistence type="predicted"/>
<evidence type="ECO:0000313" key="7">
    <source>
        <dbReference type="EMBL" id="SDT91429.1"/>
    </source>
</evidence>
<dbReference type="SMART" id="SM00267">
    <property type="entry name" value="GGDEF"/>
    <property type="match status" value="1"/>
</dbReference>
<dbReference type="Gene3D" id="3.30.70.270">
    <property type="match status" value="1"/>
</dbReference>
<comment type="subcellular location">
    <subcellularLocation>
        <location evidence="2">Cell inner membrane</location>
    </subcellularLocation>
</comment>
<keyword evidence="5" id="KW-0812">Transmembrane</keyword>
<dbReference type="EMBL" id="LT629785">
    <property type="protein sequence ID" value="SDT91429.1"/>
    <property type="molecule type" value="Genomic_DNA"/>
</dbReference>
<dbReference type="InterPro" id="IPR000160">
    <property type="entry name" value="GGDEF_dom"/>
</dbReference>
<dbReference type="FunFam" id="3.30.70.270:FF:000001">
    <property type="entry name" value="Diguanylate cyclase domain protein"/>
    <property type="match status" value="1"/>
</dbReference>
<dbReference type="AlphaFoldDB" id="A0A1H2E8Y5"/>
<dbReference type="PROSITE" id="PS50887">
    <property type="entry name" value="GGDEF"/>
    <property type="match status" value="1"/>
</dbReference>
<organism evidence="7 8">
    <name type="scientific">Pseudomonas pohangensis</name>
    <dbReference type="NCBI Taxonomy" id="364197"/>
    <lineage>
        <taxon>Bacteria</taxon>
        <taxon>Pseudomonadati</taxon>
        <taxon>Pseudomonadota</taxon>
        <taxon>Gammaproteobacteria</taxon>
        <taxon>Pseudomonadales</taxon>
        <taxon>Pseudomonadaceae</taxon>
        <taxon>Pseudomonas</taxon>
    </lineage>
</organism>
<dbReference type="GO" id="GO:0052621">
    <property type="term" value="F:diguanylate cyclase activity"/>
    <property type="evidence" value="ECO:0007669"/>
    <property type="project" value="UniProtKB-EC"/>
</dbReference>
<comment type="catalytic activity">
    <reaction evidence="4">
        <text>2 GTP = 3',3'-c-di-GMP + 2 diphosphate</text>
        <dbReference type="Rhea" id="RHEA:24898"/>
        <dbReference type="ChEBI" id="CHEBI:33019"/>
        <dbReference type="ChEBI" id="CHEBI:37565"/>
        <dbReference type="ChEBI" id="CHEBI:58805"/>
        <dbReference type="EC" id="2.7.7.65"/>
    </reaction>
</comment>
<dbReference type="EC" id="2.7.7.65" evidence="3"/>
<evidence type="ECO:0000313" key="8">
    <source>
        <dbReference type="Proteomes" id="UP000243232"/>
    </source>
</evidence>
<keyword evidence="5" id="KW-1133">Transmembrane helix</keyword>
<evidence type="ECO:0000256" key="5">
    <source>
        <dbReference type="SAM" id="Phobius"/>
    </source>
</evidence>
<evidence type="ECO:0000256" key="2">
    <source>
        <dbReference type="ARBA" id="ARBA00004533"/>
    </source>
</evidence>
<feature type="domain" description="GGDEF" evidence="6">
    <location>
        <begin position="213"/>
        <end position="348"/>
    </location>
</feature>
<keyword evidence="8" id="KW-1185">Reference proteome</keyword>